<evidence type="ECO:0000313" key="3">
    <source>
        <dbReference type="EMBL" id="GAA1505942.1"/>
    </source>
</evidence>
<dbReference type="InterPro" id="IPR025110">
    <property type="entry name" value="AMP-bd_C"/>
</dbReference>
<dbReference type="InterPro" id="IPR042099">
    <property type="entry name" value="ANL_N_sf"/>
</dbReference>
<organism evidence="3 4">
    <name type="scientific">Nocardioides humi</name>
    <dbReference type="NCBI Taxonomy" id="449461"/>
    <lineage>
        <taxon>Bacteria</taxon>
        <taxon>Bacillati</taxon>
        <taxon>Actinomycetota</taxon>
        <taxon>Actinomycetes</taxon>
        <taxon>Propionibacteriales</taxon>
        <taxon>Nocardioidaceae</taxon>
        <taxon>Nocardioides</taxon>
    </lineage>
</organism>
<dbReference type="GO" id="GO:0016874">
    <property type="term" value="F:ligase activity"/>
    <property type="evidence" value="ECO:0007669"/>
    <property type="project" value="UniProtKB-KW"/>
</dbReference>
<dbReference type="Gene3D" id="3.30.300.30">
    <property type="match status" value="1"/>
</dbReference>
<dbReference type="InterPro" id="IPR000873">
    <property type="entry name" value="AMP-dep_synth/lig_dom"/>
</dbReference>
<dbReference type="Gene3D" id="3.40.50.12780">
    <property type="entry name" value="N-terminal domain of ligase-like"/>
    <property type="match status" value="1"/>
</dbReference>
<feature type="domain" description="AMP-dependent synthetase/ligase" evidence="1">
    <location>
        <begin position="3"/>
        <end position="377"/>
    </location>
</feature>
<sequence length="514" mass="56032">MLEVRSNEHPDRVAVIDVEQQTRRTYRELEERASRTANMLWALGVRPGDNLGLLMHNCAEFLEVVFAVAKIGATAVLVNRRLSISEMAYELSDSNSVGLIYSPKFDAAATELAAIAGDVGWWCRSGGELPGTGPSGLLSMESLLAQADPSFEPPAGVELAEAGLVIIYTSGTTGKPKGVVLTQANIMAANDCTKRYLWARYGAALAPVVRGLVTAGMNHIGGLNTSSMPVLSDGGTLVVLDEFNPRRMLESIEKYQVNLAFSIGTMWNAVVEEDLSAYDLSSLAVVGTCIARHTDEQLRALHQGLGAEVYYMFGQTETTTGLITTEHTVDLWQRPGTLGKRMALMDVRIVNHEGKPAQVDEVGELQYRGPTVFKEYYGRPDETAQAFEDGWFRSGDLVKRDADGYFYFVDRIKDMIKSGGLNVFTVEVEQVLVQHPALQDVAVAGVPDQKWGEAVTAFVVASDGAAPSEDEVISFCRERIAHYKVPKRVIFVEAIPVNSLGKKLKRALVDALAP</sequence>
<keyword evidence="3" id="KW-0436">Ligase</keyword>
<dbReference type="Pfam" id="PF00501">
    <property type="entry name" value="AMP-binding"/>
    <property type="match status" value="1"/>
</dbReference>
<evidence type="ECO:0000313" key="4">
    <source>
        <dbReference type="Proteomes" id="UP001500842"/>
    </source>
</evidence>
<comment type="caution">
    <text evidence="3">The sequence shown here is derived from an EMBL/GenBank/DDBJ whole genome shotgun (WGS) entry which is preliminary data.</text>
</comment>
<dbReference type="EMBL" id="BAAAOR010000007">
    <property type="protein sequence ID" value="GAA1505942.1"/>
    <property type="molecule type" value="Genomic_DNA"/>
</dbReference>
<dbReference type="Pfam" id="PF13193">
    <property type="entry name" value="AMP-binding_C"/>
    <property type="match status" value="1"/>
</dbReference>
<dbReference type="SUPFAM" id="SSF56801">
    <property type="entry name" value="Acetyl-CoA synthetase-like"/>
    <property type="match status" value="1"/>
</dbReference>
<dbReference type="PROSITE" id="PS00455">
    <property type="entry name" value="AMP_BINDING"/>
    <property type="match status" value="1"/>
</dbReference>
<feature type="domain" description="AMP-binding enzyme C-terminal" evidence="2">
    <location>
        <begin position="427"/>
        <end position="502"/>
    </location>
</feature>
<dbReference type="PANTHER" id="PTHR43767:SF1">
    <property type="entry name" value="NONRIBOSOMAL PEPTIDE SYNTHASE PES1 (EUROFUNG)-RELATED"/>
    <property type="match status" value="1"/>
</dbReference>
<gene>
    <name evidence="3" type="ORF">GCM10009788_07070</name>
</gene>
<proteinExistence type="predicted"/>
<dbReference type="PANTHER" id="PTHR43767">
    <property type="entry name" value="LONG-CHAIN-FATTY-ACID--COA LIGASE"/>
    <property type="match status" value="1"/>
</dbReference>
<name>A0ABN1ZWF6_9ACTN</name>
<dbReference type="InterPro" id="IPR020845">
    <property type="entry name" value="AMP-binding_CS"/>
</dbReference>
<protein>
    <submittedName>
        <fullName evidence="3">Long-chain fatty acid--CoA ligase</fullName>
    </submittedName>
</protein>
<dbReference type="InterPro" id="IPR050237">
    <property type="entry name" value="ATP-dep_AMP-bd_enzyme"/>
</dbReference>
<dbReference type="Proteomes" id="UP001500842">
    <property type="component" value="Unassembled WGS sequence"/>
</dbReference>
<reference evidence="3 4" key="1">
    <citation type="journal article" date="2019" name="Int. J. Syst. Evol. Microbiol.">
        <title>The Global Catalogue of Microorganisms (GCM) 10K type strain sequencing project: providing services to taxonomists for standard genome sequencing and annotation.</title>
        <authorList>
            <consortium name="The Broad Institute Genomics Platform"/>
            <consortium name="The Broad Institute Genome Sequencing Center for Infectious Disease"/>
            <person name="Wu L."/>
            <person name="Ma J."/>
        </authorList>
    </citation>
    <scope>NUCLEOTIDE SEQUENCE [LARGE SCALE GENOMIC DNA]</scope>
    <source>
        <strain evidence="3 4">JCM 14942</strain>
    </source>
</reference>
<accession>A0ABN1ZWF6</accession>
<dbReference type="InterPro" id="IPR045851">
    <property type="entry name" value="AMP-bd_C_sf"/>
</dbReference>
<keyword evidence="4" id="KW-1185">Reference proteome</keyword>
<evidence type="ECO:0000259" key="1">
    <source>
        <dbReference type="Pfam" id="PF00501"/>
    </source>
</evidence>
<evidence type="ECO:0000259" key="2">
    <source>
        <dbReference type="Pfam" id="PF13193"/>
    </source>
</evidence>